<dbReference type="RefSeq" id="XP_024768371.1">
    <property type="nucleotide sequence ID" value="XM_024920607.1"/>
</dbReference>
<evidence type="ECO:0000256" key="2">
    <source>
        <dbReference type="SAM" id="MobiDB-lite"/>
    </source>
</evidence>
<name>A0A2T3ZV60_TRIHA</name>
<dbReference type="Pfam" id="PF11951">
    <property type="entry name" value="Fungal_trans_2"/>
    <property type="match status" value="1"/>
</dbReference>
<sequence length="494" mass="55316">MAEEVERVAPLILAYFYANSESLGQPERNRDNNRPRFEFITVSGTNIRGDTETRRRVRSRAQADYRRRNPPPPRNALTVDLDVGSWLQALSRDAALRPQLGDPAPLDLQQANETIQINPAGHELIGGREGAGIFLLVPSDQRPRARELWNHLYGGGCVIFKSMIEIGFLDILQGSASLTQMLSSSAWHRKQVGTGDHESSIDYARYSLMATRALRRRLDDPTQRANLETIIAILTFAAFANLTSNPHLINVHLDGLSHAISGVGGLTALQQLPIIWMMMYWIDIRGSYLQDIKPRYPQPYDILSTESRLRIAAMPAARPSDSNSTLSQDPAVVHIFDAIQQVNSILTAEANARGDAFWRTVLFPGFHFAPILYDLLSLPRDADGVSTQFSKRRECFRLAGILYISEVRAKFGMDNTGATSYAYKLLLALKSRNMLVSWGSDNHFLLWSLVIGSVSLCVPETLRLEFMELLSEYPSITGVASLREAIPPEFRMFI</sequence>
<dbReference type="AlphaFoldDB" id="A0A2T3ZV60"/>
<accession>A0A2T3ZV60</accession>
<gene>
    <name evidence="3" type="ORF">M431DRAFT_525212</name>
</gene>
<dbReference type="PANTHER" id="PTHR37540:SF5">
    <property type="entry name" value="TRANSCRIPTION FACTOR DOMAIN-CONTAINING PROTEIN"/>
    <property type="match status" value="1"/>
</dbReference>
<feature type="region of interest" description="Disordered" evidence="2">
    <location>
        <begin position="48"/>
        <end position="74"/>
    </location>
</feature>
<dbReference type="EMBL" id="KZ679697">
    <property type="protein sequence ID" value="PTB48694.1"/>
    <property type="molecule type" value="Genomic_DNA"/>
</dbReference>
<organism evidence="3 4">
    <name type="scientific">Trichoderma harzianum CBS 226.95</name>
    <dbReference type="NCBI Taxonomy" id="983964"/>
    <lineage>
        <taxon>Eukaryota</taxon>
        <taxon>Fungi</taxon>
        <taxon>Dikarya</taxon>
        <taxon>Ascomycota</taxon>
        <taxon>Pezizomycotina</taxon>
        <taxon>Sordariomycetes</taxon>
        <taxon>Hypocreomycetidae</taxon>
        <taxon>Hypocreales</taxon>
        <taxon>Hypocreaceae</taxon>
        <taxon>Trichoderma</taxon>
    </lineage>
</organism>
<evidence type="ECO:0000313" key="4">
    <source>
        <dbReference type="Proteomes" id="UP000241690"/>
    </source>
</evidence>
<dbReference type="STRING" id="983964.A0A2T3ZV60"/>
<keyword evidence="1" id="KW-0539">Nucleus</keyword>
<dbReference type="PANTHER" id="PTHR37540">
    <property type="entry name" value="TRANSCRIPTION FACTOR (ACR-2), PUTATIVE-RELATED-RELATED"/>
    <property type="match status" value="1"/>
</dbReference>
<dbReference type="InterPro" id="IPR021858">
    <property type="entry name" value="Fun_TF"/>
</dbReference>
<evidence type="ECO:0000256" key="1">
    <source>
        <dbReference type="ARBA" id="ARBA00023242"/>
    </source>
</evidence>
<evidence type="ECO:0000313" key="3">
    <source>
        <dbReference type="EMBL" id="PTB48694.1"/>
    </source>
</evidence>
<evidence type="ECO:0008006" key="5">
    <source>
        <dbReference type="Google" id="ProtNLM"/>
    </source>
</evidence>
<protein>
    <recommendedName>
        <fullName evidence="5">Transcription factor domain-containing protein</fullName>
    </recommendedName>
</protein>
<dbReference type="GeneID" id="36629176"/>
<keyword evidence="4" id="KW-1185">Reference proteome</keyword>
<reference evidence="3 4" key="1">
    <citation type="submission" date="2016-07" db="EMBL/GenBank/DDBJ databases">
        <title>Multiple horizontal gene transfer events from other fungi enriched the ability of initially mycotrophic Trichoderma (Ascomycota) to feed on dead plant biomass.</title>
        <authorList>
            <consortium name="DOE Joint Genome Institute"/>
            <person name="Aerts A."/>
            <person name="Atanasova L."/>
            <person name="Chenthamara K."/>
            <person name="Zhang J."/>
            <person name="Grujic M."/>
            <person name="Henrissat B."/>
            <person name="Kuo A."/>
            <person name="Salamov A."/>
            <person name="Lipzen A."/>
            <person name="Labutti K."/>
            <person name="Barry K."/>
            <person name="Miao Y."/>
            <person name="Rahimi M.J."/>
            <person name="Shen Q."/>
            <person name="Grigoriev I.V."/>
            <person name="Kubicek C.P."/>
            <person name="Druzhinina I.S."/>
        </authorList>
    </citation>
    <scope>NUCLEOTIDE SEQUENCE [LARGE SCALE GENOMIC DNA]</scope>
    <source>
        <strain evidence="3 4">CBS 226.95</strain>
    </source>
</reference>
<dbReference type="Proteomes" id="UP000241690">
    <property type="component" value="Unassembled WGS sequence"/>
</dbReference>
<proteinExistence type="predicted"/>